<dbReference type="PANTHER" id="PTHR47660">
    <property type="entry name" value="TRANSCRIPTION FACTOR WITH C2H2 AND ZN(2)-CYS(6) DNA BINDING DOMAIN (EUROFUNG)-RELATED-RELATED"/>
    <property type="match status" value="1"/>
</dbReference>
<dbReference type="InterPro" id="IPR007219">
    <property type="entry name" value="XnlR_reg_dom"/>
</dbReference>
<dbReference type="PROSITE" id="PS00028">
    <property type="entry name" value="ZINC_FINGER_C2H2_1"/>
    <property type="match status" value="1"/>
</dbReference>
<keyword evidence="11" id="KW-1185">Reference proteome</keyword>
<feature type="region of interest" description="Disordered" evidence="7">
    <location>
        <begin position="122"/>
        <end position="144"/>
    </location>
</feature>
<evidence type="ECO:0000259" key="8">
    <source>
        <dbReference type="PROSITE" id="PS50048"/>
    </source>
</evidence>
<gene>
    <name evidence="10" type="ORF">AK830_g3655</name>
</gene>
<dbReference type="PROSITE" id="PS50157">
    <property type="entry name" value="ZINC_FINGER_C2H2_2"/>
    <property type="match status" value="2"/>
</dbReference>
<dbReference type="PANTHER" id="PTHR47660:SF2">
    <property type="entry name" value="TRANSCRIPTION FACTOR WITH C2H2 AND ZN(2)-CYS(6) DNA BINDING DOMAIN (EUROFUNG)"/>
    <property type="match status" value="1"/>
</dbReference>
<feature type="compositionally biased region" description="Low complexity" evidence="7">
    <location>
        <begin position="124"/>
        <end position="138"/>
    </location>
</feature>
<dbReference type="Pfam" id="PF00172">
    <property type="entry name" value="Zn_clus"/>
    <property type="match status" value="1"/>
</dbReference>
<dbReference type="InterPro" id="IPR001138">
    <property type="entry name" value="Zn2Cys6_DnaBD"/>
</dbReference>
<evidence type="ECO:0000313" key="11">
    <source>
        <dbReference type="Proteomes" id="UP000050424"/>
    </source>
</evidence>
<dbReference type="GO" id="GO:0003677">
    <property type="term" value="F:DNA binding"/>
    <property type="evidence" value="ECO:0007669"/>
    <property type="project" value="InterPro"/>
</dbReference>
<evidence type="ECO:0000256" key="3">
    <source>
        <dbReference type="ARBA" id="ARBA00023015"/>
    </source>
</evidence>
<evidence type="ECO:0000256" key="4">
    <source>
        <dbReference type="ARBA" id="ARBA00023163"/>
    </source>
</evidence>
<dbReference type="STRING" id="78410.A0A0P7BPX5"/>
<accession>A0A0P7BPX5</accession>
<dbReference type="PROSITE" id="PS00463">
    <property type="entry name" value="ZN2_CY6_FUNGAL_1"/>
    <property type="match status" value="1"/>
</dbReference>
<dbReference type="InterPro" id="IPR013087">
    <property type="entry name" value="Znf_C2H2_type"/>
</dbReference>
<keyword evidence="6" id="KW-0863">Zinc-finger</keyword>
<dbReference type="CDD" id="cd00067">
    <property type="entry name" value="GAL4"/>
    <property type="match status" value="1"/>
</dbReference>
<dbReference type="GO" id="GO:0008270">
    <property type="term" value="F:zinc ion binding"/>
    <property type="evidence" value="ECO:0007669"/>
    <property type="project" value="UniProtKB-KW"/>
</dbReference>
<evidence type="ECO:0000259" key="9">
    <source>
        <dbReference type="PROSITE" id="PS50157"/>
    </source>
</evidence>
<dbReference type="PROSITE" id="PS50048">
    <property type="entry name" value="ZN2_CY6_FUNGAL_2"/>
    <property type="match status" value="1"/>
</dbReference>
<evidence type="ECO:0000313" key="10">
    <source>
        <dbReference type="EMBL" id="KPM42896.1"/>
    </source>
</evidence>
<dbReference type="Gene3D" id="4.10.240.10">
    <property type="entry name" value="Zn(2)-C6 fungal-type DNA-binding domain"/>
    <property type="match status" value="1"/>
</dbReference>
<evidence type="ECO:0000256" key="6">
    <source>
        <dbReference type="PROSITE-ProRule" id="PRU00042"/>
    </source>
</evidence>
<protein>
    <submittedName>
        <fullName evidence="10">Uncharacterized protein</fullName>
    </submittedName>
</protein>
<dbReference type="SUPFAM" id="SSF57667">
    <property type="entry name" value="beta-beta-alpha zinc fingers"/>
    <property type="match status" value="1"/>
</dbReference>
<dbReference type="SMART" id="SM00066">
    <property type="entry name" value="GAL4"/>
    <property type="match status" value="1"/>
</dbReference>
<evidence type="ECO:0000256" key="7">
    <source>
        <dbReference type="SAM" id="MobiDB-lite"/>
    </source>
</evidence>
<dbReference type="Proteomes" id="UP000050424">
    <property type="component" value="Unassembled WGS sequence"/>
</dbReference>
<dbReference type="GO" id="GO:0000981">
    <property type="term" value="F:DNA-binding transcription factor activity, RNA polymerase II-specific"/>
    <property type="evidence" value="ECO:0007669"/>
    <property type="project" value="InterPro"/>
</dbReference>
<dbReference type="SMART" id="SM00355">
    <property type="entry name" value="ZnF_C2H2"/>
    <property type="match status" value="2"/>
</dbReference>
<name>A0A0P7BPX5_9HYPO</name>
<dbReference type="SUPFAM" id="SSF57701">
    <property type="entry name" value="Zn2/Cys6 DNA-binding domain"/>
    <property type="match status" value="1"/>
</dbReference>
<dbReference type="GO" id="GO:0006351">
    <property type="term" value="P:DNA-templated transcription"/>
    <property type="evidence" value="ECO:0007669"/>
    <property type="project" value="InterPro"/>
</dbReference>
<feature type="domain" description="C2H2-type" evidence="9">
    <location>
        <begin position="17"/>
        <end position="37"/>
    </location>
</feature>
<feature type="domain" description="Zn(2)-C6 fungal-type" evidence="8">
    <location>
        <begin position="84"/>
        <end position="113"/>
    </location>
</feature>
<organism evidence="10 11">
    <name type="scientific">Neonectria ditissima</name>
    <dbReference type="NCBI Taxonomy" id="78410"/>
    <lineage>
        <taxon>Eukaryota</taxon>
        <taxon>Fungi</taxon>
        <taxon>Dikarya</taxon>
        <taxon>Ascomycota</taxon>
        <taxon>Pezizomycotina</taxon>
        <taxon>Sordariomycetes</taxon>
        <taxon>Hypocreomycetidae</taxon>
        <taxon>Hypocreales</taxon>
        <taxon>Nectriaceae</taxon>
        <taxon>Neonectria</taxon>
    </lineage>
</organism>
<reference evidence="10 11" key="1">
    <citation type="submission" date="2015-09" db="EMBL/GenBank/DDBJ databases">
        <title>Draft genome of a European isolate of the apple canker pathogen Neonectria ditissima.</title>
        <authorList>
            <person name="Gomez-Cortecero A."/>
            <person name="Harrison R.J."/>
            <person name="Armitage A.D."/>
        </authorList>
    </citation>
    <scope>NUCLEOTIDE SEQUENCE [LARGE SCALE GENOMIC DNA]</scope>
    <source>
        <strain evidence="10 11">R09/05</strain>
    </source>
</reference>
<dbReference type="OrthoDB" id="40579at2759"/>
<proteinExistence type="predicted"/>
<dbReference type="Pfam" id="PF04082">
    <property type="entry name" value="Fungal_trans"/>
    <property type="match status" value="1"/>
</dbReference>
<feature type="domain" description="C2H2-type" evidence="9">
    <location>
        <begin position="39"/>
        <end position="66"/>
    </location>
</feature>
<keyword evidence="1" id="KW-0479">Metal-binding</keyword>
<sequence length="858" mass="95552">MEAPTQQPQKSPGQGLFQCSACQRTFTRVDHLARHERPFQCQTCNKTFGRPDLLKRHAACHDGDEKNGKRQKRQHQLSLRVSQACKPCATAKLKCDDEKPCGRCLQRGITCVFEGRDSVKASRSDSSQSDATSPAAPSINESPVVGVVADSVEQVTTLPTPNSMIRHQSSASLGLPTTSPFDFPEHHIPGFLKSAMTPHLPDSSFAYAPPTWHDANTGFGTRGLLDFTIEAGFDFDDADFGFIDQLCSDPNSIDHQQPMLGQALDALGIDSPRENVALGAEAYKRSSLSVWEPTQDDSITAELENLSALGTDQGSPDAQSMINQYCLRERLSRAARDKFLGMILNHCRLEKSHFAIKAFPTPEVLDDLLQGFFSHHLDQTDSYIHVPSFRPNTQRPELLGSIVAAGAVLTDISAVHKLGFAIQEAVRTTLPTKFEESNARTRQLWAVQAFMCEIEVGLWSGIKRKTEIAESHPQILYTMLRRGGRFRRPNTAFTAPHPQDTGKALHHKWLEWVEEESFKRLVFHAFILDAQTSMAMFTNPVISFAEMATPLPDSRELWLAEDAEQWKTIYLGRPRLQERHLSLVDFLREPIEPPEGCDVHLFRLVILHGIWGMIWQHSQLHSALKRPGHSDPALALRHQDLLKMLHHFRMNISDCQDPASEETTLVLELLHMYLHMSLEDIELFAGKGDLEDARRVLPSLQDWVDGPQSRQAIWHAGQVIRAARKFRLKHIRGFFAIAVYHASLALWAYSIMSLANAEVGLQPALAHPVCLDGPDSSAVQRFITLGKGIPSISYPQLTDTTAVTLVPLSNQEAVISAVLDVLQGNFPCSLQVETAPPLVENLKQLLQDLGRAAVSVKS</sequence>
<dbReference type="InterPro" id="IPR036864">
    <property type="entry name" value="Zn2-C6_fun-type_DNA-bd_sf"/>
</dbReference>
<evidence type="ECO:0000256" key="1">
    <source>
        <dbReference type="ARBA" id="ARBA00022723"/>
    </source>
</evidence>
<dbReference type="AlphaFoldDB" id="A0A0P7BPX5"/>
<dbReference type="Gene3D" id="3.30.160.60">
    <property type="entry name" value="Classic Zinc Finger"/>
    <property type="match status" value="1"/>
</dbReference>
<dbReference type="InterPro" id="IPR036236">
    <property type="entry name" value="Znf_C2H2_sf"/>
</dbReference>
<keyword evidence="4" id="KW-0804">Transcription</keyword>
<dbReference type="CDD" id="cd12148">
    <property type="entry name" value="fungal_TF_MHR"/>
    <property type="match status" value="1"/>
</dbReference>
<evidence type="ECO:0000256" key="2">
    <source>
        <dbReference type="ARBA" id="ARBA00022833"/>
    </source>
</evidence>
<keyword evidence="3" id="KW-0805">Transcription regulation</keyword>
<comment type="caution">
    <text evidence="10">The sequence shown here is derived from an EMBL/GenBank/DDBJ whole genome shotgun (WGS) entry which is preliminary data.</text>
</comment>
<dbReference type="EMBL" id="LKCW01000040">
    <property type="protein sequence ID" value="KPM42896.1"/>
    <property type="molecule type" value="Genomic_DNA"/>
</dbReference>
<evidence type="ECO:0000256" key="5">
    <source>
        <dbReference type="ARBA" id="ARBA00023242"/>
    </source>
</evidence>
<keyword evidence="5" id="KW-0539">Nucleus</keyword>
<keyword evidence="2" id="KW-0862">Zinc</keyword>
<dbReference type="Pfam" id="PF00096">
    <property type="entry name" value="zf-C2H2"/>
    <property type="match status" value="1"/>
</dbReference>